<sequence length="633" mass="67447">MRRDEVRDGMRDRLFAVLSPFVGGDYYGAIIAGVNAAAAAHGDRVMAVQTLDPGSHSADGSGVPDFRRPVAWQRVAGLIILPGAVDEDYAIAARRAGKPVVTVGCDDVGDCSSVLADNRSGVREAVAHLVAHGHERIAFAGNLDPFDVRERHEGYREGLIEHGIAPRADLLFAAPDNHEEGGEEVADRLLAAGMPATAIVLGTDRNAIGLMRRLASAGCHLPNELAVVGFDDIADGMYLHPSLSTVRQPLDRIGAAAYGLIADLVDSPDAPPEVRHVPTVFVQRDSCGCPSSGLPVSEEHTRALFADVVYLQTTLNIQYELGKELLGSHARAPRTLLWLRRTPAVGGCLGLWASEPDEAHFRPDPAMEIVGEFRTDGAPTPSVGTTVPVSRFPPPALFALADATVGDVVFVVPVKTEYRDWGLLAAVGRIQASTPPGREMMNQSGALLAAALDHDAMVHALHATQESLRNAALHDHLTGLPNRVLLADRMRQAALRAARQPDHRFAVLLLDLDGFKGVNDSLGHAAGDQLLVQVTRRLTGLLRESDTVARLGGDEFVVLLNGVTDPDAPQLVSRTIRSALVAPYVIDGNTVEIGVSIGVALSTDGSSDPDHLLRVADAEMYRVKSARPAIGRL</sequence>
<dbReference type="Gene3D" id="3.40.50.2300">
    <property type="match status" value="2"/>
</dbReference>
<dbReference type="SUPFAM" id="SSF55073">
    <property type="entry name" value="Nucleotide cyclase"/>
    <property type="match status" value="1"/>
</dbReference>
<keyword evidence="3" id="KW-0804">Transcription</keyword>
<dbReference type="PROSITE" id="PS50887">
    <property type="entry name" value="GGDEF"/>
    <property type="match status" value="1"/>
</dbReference>
<dbReference type="SMART" id="SM00267">
    <property type="entry name" value="GGDEF"/>
    <property type="match status" value="1"/>
</dbReference>
<proteinExistence type="predicted"/>
<dbReference type="GO" id="GO:0003677">
    <property type="term" value="F:DNA binding"/>
    <property type="evidence" value="ECO:0007669"/>
    <property type="project" value="UniProtKB-KW"/>
</dbReference>
<dbReference type="Pfam" id="PF13377">
    <property type="entry name" value="Peripla_BP_3"/>
    <property type="match status" value="1"/>
</dbReference>
<name>A0A8J3YTM6_9ACTN</name>
<evidence type="ECO:0000313" key="6">
    <source>
        <dbReference type="Proteomes" id="UP000619260"/>
    </source>
</evidence>
<dbReference type="InterPro" id="IPR029787">
    <property type="entry name" value="Nucleotide_cyclase"/>
</dbReference>
<dbReference type="InterPro" id="IPR046335">
    <property type="entry name" value="LacI/GalR-like_sensor"/>
</dbReference>
<gene>
    <name evidence="5" type="ORF">Val02_71430</name>
</gene>
<evidence type="ECO:0000256" key="3">
    <source>
        <dbReference type="ARBA" id="ARBA00023163"/>
    </source>
</evidence>
<dbReference type="SUPFAM" id="SSF53822">
    <property type="entry name" value="Periplasmic binding protein-like I"/>
    <property type="match status" value="1"/>
</dbReference>
<dbReference type="Gene3D" id="3.30.70.270">
    <property type="match status" value="1"/>
</dbReference>
<evidence type="ECO:0000259" key="4">
    <source>
        <dbReference type="PROSITE" id="PS50887"/>
    </source>
</evidence>
<dbReference type="InterPro" id="IPR000160">
    <property type="entry name" value="GGDEF_dom"/>
</dbReference>
<dbReference type="Pfam" id="PF00990">
    <property type="entry name" value="GGDEF"/>
    <property type="match status" value="1"/>
</dbReference>
<dbReference type="NCBIfam" id="TIGR00254">
    <property type="entry name" value="GGDEF"/>
    <property type="match status" value="1"/>
</dbReference>
<dbReference type="AlphaFoldDB" id="A0A8J3YTM6"/>
<keyword evidence="6" id="KW-1185">Reference proteome</keyword>
<keyword evidence="2" id="KW-0238">DNA-binding</keyword>
<evidence type="ECO:0000313" key="5">
    <source>
        <dbReference type="EMBL" id="GIJ50257.1"/>
    </source>
</evidence>
<dbReference type="Proteomes" id="UP000619260">
    <property type="component" value="Unassembled WGS sequence"/>
</dbReference>
<feature type="domain" description="GGDEF" evidence="4">
    <location>
        <begin position="503"/>
        <end position="633"/>
    </location>
</feature>
<dbReference type="CDD" id="cd01949">
    <property type="entry name" value="GGDEF"/>
    <property type="match status" value="1"/>
</dbReference>
<comment type="caution">
    <text evidence="5">The sequence shown here is derived from an EMBL/GenBank/DDBJ whole genome shotgun (WGS) entry which is preliminary data.</text>
</comment>
<evidence type="ECO:0000256" key="1">
    <source>
        <dbReference type="ARBA" id="ARBA00023015"/>
    </source>
</evidence>
<dbReference type="EMBL" id="BOPF01000034">
    <property type="protein sequence ID" value="GIJ50257.1"/>
    <property type="molecule type" value="Genomic_DNA"/>
</dbReference>
<reference evidence="5" key="1">
    <citation type="submission" date="2021-01" db="EMBL/GenBank/DDBJ databases">
        <title>Whole genome shotgun sequence of Virgisporangium aliadipatigenens NBRC 105644.</title>
        <authorList>
            <person name="Komaki H."/>
            <person name="Tamura T."/>
        </authorList>
    </citation>
    <scope>NUCLEOTIDE SEQUENCE</scope>
    <source>
        <strain evidence="5">NBRC 105644</strain>
    </source>
</reference>
<dbReference type="CDD" id="cd06267">
    <property type="entry name" value="PBP1_LacI_sugar_binding-like"/>
    <property type="match status" value="1"/>
</dbReference>
<dbReference type="InterPro" id="IPR043128">
    <property type="entry name" value="Rev_trsase/Diguanyl_cyclase"/>
</dbReference>
<dbReference type="PANTHER" id="PTHR46663">
    <property type="entry name" value="DIGUANYLATE CYCLASE DGCT-RELATED"/>
    <property type="match status" value="1"/>
</dbReference>
<dbReference type="InterPro" id="IPR028082">
    <property type="entry name" value="Peripla_BP_I"/>
</dbReference>
<dbReference type="InterPro" id="IPR052163">
    <property type="entry name" value="DGC-Regulatory_Protein"/>
</dbReference>
<dbReference type="PANTHER" id="PTHR46663:SF2">
    <property type="entry name" value="GGDEF DOMAIN-CONTAINING PROTEIN"/>
    <property type="match status" value="1"/>
</dbReference>
<protein>
    <recommendedName>
        <fullName evidence="4">GGDEF domain-containing protein</fullName>
    </recommendedName>
</protein>
<organism evidence="5 6">
    <name type="scientific">Virgisporangium aliadipatigenens</name>
    <dbReference type="NCBI Taxonomy" id="741659"/>
    <lineage>
        <taxon>Bacteria</taxon>
        <taxon>Bacillati</taxon>
        <taxon>Actinomycetota</taxon>
        <taxon>Actinomycetes</taxon>
        <taxon>Micromonosporales</taxon>
        <taxon>Micromonosporaceae</taxon>
        <taxon>Virgisporangium</taxon>
    </lineage>
</organism>
<keyword evidence="1" id="KW-0805">Transcription regulation</keyword>
<accession>A0A8J3YTM6</accession>
<evidence type="ECO:0000256" key="2">
    <source>
        <dbReference type="ARBA" id="ARBA00023125"/>
    </source>
</evidence>